<name>A0A2J0LGQ2_9BACT</name>
<dbReference type="Pfam" id="PF13456">
    <property type="entry name" value="RVT_3"/>
    <property type="match status" value="1"/>
</dbReference>
<dbReference type="GO" id="GO:0004523">
    <property type="term" value="F:RNA-DNA hybrid ribonuclease activity"/>
    <property type="evidence" value="ECO:0007669"/>
    <property type="project" value="InterPro"/>
</dbReference>
<dbReference type="CDD" id="cd09279">
    <property type="entry name" value="RNase_HI_like"/>
    <property type="match status" value="1"/>
</dbReference>
<proteinExistence type="predicted"/>
<dbReference type="Proteomes" id="UP000231267">
    <property type="component" value="Unassembled WGS sequence"/>
</dbReference>
<evidence type="ECO:0000313" key="2">
    <source>
        <dbReference type="EMBL" id="PIW67032.1"/>
    </source>
</evidence>
<comment type="caution">
    <text evidence="2">The sequence shown here is derived from an EMBL/GenBank/DDBJ whole genome shotgun (WGS) entry which is preliminary data.</text>
</comment>
<dbReference type="PANTHER" id="PTHR47723">
    <property type="entry name" value="OS05G0353850 PROTEIN"/>
    <property type="match status" value="1"/>
</dbReference>
<gene>
    <name evidence="2" type="ORF">COW11_00190</name>
</gene>
<sequence length="155" mass="17017">MNQQNKIIFFIDGASQGNPGPSGIGVVVCDQNGNVLDNISEYIGESTNNIAEYSALIVALEEGLIRKSDSIAINTDSELLVKQLNGDYKVKSEDLKPLFYRAQRLLKGFKHVQVNHIDRLKNKGADKLATKAVNASKKSKVSSSSQVTFTFENKK</sequence>
<dbReference type="InterPro" id="IPR002156">
    <property type="entry name" value="RNaseH_domain"/>
</dbReference>
<dbReference type="PANTHER" id="PTHR47723:SF19">
    <property type="entry name" value="POLYNUCLEOTIDYL TRANSFERASE, RIBONUCLEASE H-LIKE SUPERFAMILY PROTEIN"/>
    <property type="match status" value="1"/>
</dbReference>
<dbReference type="InterPro" id="IPR012337">
    <property type="entry name" value="RNaseH-like_sf"/>
</dbReference>
<reference evidence="2 3" key="1">
    <citation type="submission" date="2017-09" db="EMBL/GenBank/DDBJ databases">
        <title>Depth-based differentiation of microbial function through sediment-hosted aquifers and enrichment of novel symbionts in the deep terrestrial subsurface.</title>
        <authorList>
            <person name="Probst A.J."/>
            <person name="Ladd B."/>
            <person name="Jarett J.K."/>
            <person name="Geller-Mcgrath D.E."/>
            <person name="Sieber C.M."/>
            <person name="Emerson J.B."/>
            <person name="Anantharaman K."/>
            <person name="Thomas B.C."/>
            <person name="Malmstrom R."/>
            <person name="Stieglmeier M."/>
            <person name="Klingl A."/>
            <person name="Woyke T."/>
            <person name="Ryan C.M."/>
            <person name="Banfield J.F."/>
        </authorList>
    </citation>
    <scope>NUCLEOTIDE SEQUENCE [LARGE SCALE GENOMIC DNA]</scope>
    <source>
        <strain evidence="2">CG12_big_fil_rev_8_21_14_0_65_43_15</strain>
    </source>
</reference>
<dbReference type="InterPro" id="IPR036397">
    <property type="entry name" value="RNaseH_sf"/>
</dbReference>
<dbReference type="PROSITE" id="PS50879">
    <property type="entry name" value="RNASE_H_1"/>
    <property type="match status" value="1"/>
</dbReference>
<evidence type="ECO:0000313" key="3">
    <source>
        <dbReference type="Proteomes" id="UP000231267"/>
    </source>
</evidence>
<evidence type="ECO:0000259" key="1">
    <source>
        <dbReference type="PROSITE" id="PS50879"/>
    </source>
</evidence>
<feature type="domain" description="RNase H type-1" evidence="1">
    <location>
        <begin position="3"/>
        <end position="134"/>
    </location>
</feature>
<dbReference type="SUPFAM" id="SSF53098">
    <property type="entry name" value="Ribonuclease H-like"/>
    <property type="match status" value="1"/>
</dbReference>
<accession>A0A2J0LGQ2</accession>
<dbReference type="AlphaFoldDB" id="A0A2J0LGQ2"/>
<dbReference type="InterPro" id="IPR053151">
    <property type="entry name" value="RNase_H-like"/>
</dbReference>
<organism evidence="2 3">
    <name type="scientific">Candidatus Taenaricola geysiri</name>
    <dbReference type="NCBI Taxonomy" id="1974752"/>
    <lineage>
        <taxon>Bacteria</taxon>
        <taxon>Pseudomonadati</taxon>
        <taxon>Candidatus Omnitrophota</taxon>
        <taxon>Candidatus Taenaricola</taxon>
    </lineage>
</organism>
<dbReference type="EMBL" id="PFGP01000004">
    <property type="protein sequence ID" value="PIW67032.1"/>
    <property type="molecule type" value="Genomic_DNA"/>
</dbReference>
<protein>
    <submittedName>
        <fullName evidence="2">Ribonuclease H</fullName>
    </submittedName>
</protein>
<dbReference type="GO" id="GO:0003676">
    <property type="term" value="F:nucleic acid binding"/>
    <property type="evidence" value="ECO:0007669"/>
    <property type="project" value="InterPro"/>
</dbReference>
<dbReference type="Gene3D" id="3.30.420.10">
    <property type="entry name" value="Ribonuclease H-like superfamily/Ribonuclease H"/>
    <property type="match status" value="1"/>
</dbReference>